<comment type="cofactor">
    <cofactor evidence="1 13">
        <name>Mg(2+)</name>
        <dbReference type="ChEBI" id="CHEBI:18420"/>
    </cofactor>
</comment>
<evidence type="ECO:0000256" key="11">
    <source>
        <dbReference type="ARBA" id="ARBA00023150"/>
    </source>
</evidence>
<dbReference type="FunFam" id="2.170.190.11:FF:000001">
    <property type="entry name" value="Molybdopterin molybdenumtransferase"/>
    <property type="match status" value="1"/>
</dbReference>
<dbReference type="GO" id="GO:0030425">
    <property type="term" value="C:dendrite"/>
    <property type="evidence" value="ECO:0007669"/>
    <property type="project" value="TreeGrafter"/>
</dbReference>
<comment type="catalytic activity">
    <reaction evidence="13">
        <text>adenylyl-molybdopterin + molybdate = Mo-molybdopterin + AMP + H(+)</text>
        <dbReference type="Rhea" id="RHEA:35047"/>
        <dbReference type="ChEBI" id="CHEBI:15378"/>
        <dbReference type="ChEBI" id="CHEBI:36264"/>
        <dbReference type="ChEBI" id="CHEBI:62727"/>
        <dbReference type="ChEBI" id="CHEBI:71302"/>
        <dbReference type="ChEBI" id="CHEBI:456215"/>
    </reaction>
</comment>
<dbReference type="CDD" id="cd00887">
    <property type="entry name" value="MoeA"/>
    <property type="match status" value="1"/>
</dbReference>
<dbReference type="OrthoDB" id="4349954at2759"/>
<evidence type="ECO:0000256" key="8">
    <source>
        <dbReference type="ARBA" id="ARBA00022741"/>
    </source>
</evidence>
<dbReference type="Gene3D" id="3.90.105.10">
    <property type="entry name" value="Molybdopterin biosynthesis moea protein, domain 2"/>
    <property type="match status" value="1"/>
</dbReference>
<dbReference type="GO" id="GO:0061598">
    <property type="term" value="F:molybdopterin adenylyltransferase activity"/>
    <property type="evidence" value="ECO:0007669"/>
    <property type="project" value="UniProtKB-UniRule"/>
</dbReference>
<dbReference type="SUPFAM" id="SSF63882">
    <property type="entry name" value="MoeA N-terminal region -like"/>
    <property type="match status" value="1"/>
</dbReference>
<dbReference type="GO" id="GO:0098970">
    <property type="term" value="P:postsynaptic neurotransmitter receptor diffusion trapping"/>
    <property type="evidence" value="ECO:0007669"/>
    <property type="project" value="TreeGrafter"/>
</dbReference>
<keyword evidence="9" id="KW-0067">ATP-binding</keyword>
<feature type="domain" description="MoaB/Mog" evidence="14">
    <location>
        <begin position="7"/>
        <end position="164"/>
    </location>
</feature>
<dbReference type="GO" id="GO:0072579">
    <property type="term" value="P:glycine receptor clustering"/>
    <property type="evidence" value="ECO:0007669"/>
    <property type="project" value="TreeGrafter"/>
</dbReference>
<evidence type="ECO:0000313" key="15">
    <source>
        <dbReference type="EMBL" id="RLU19094.1"/>
    </source>
</evidence>
<dbReference type="InterPro" id="IPR038987">
    <property type="entry name" value="MoeA-like"/>
</dbReference>
<gene>
    <name evidence="15" type="ORF">DMN91_009452</name>
</gene>
<dbReference type="InterPro" id="IPR008284">
    <property type="entry name" value="MoCF_biosynth_CS"/>
</dbReference>
<evidence type="ECO:0000313" key="16">
    <source>
        <dbReference type="Proteomes" id="UP000279307"/>
    </source>
</evidence>
<evidence type="ECO:0000256" key="9">
    <source>
        <dbReference type="ARBA" id="ARBA00022840"/>
    </source>
</evidence>
<dbReference type="InterPro" id="IPR005110">
    <property type="entry name" value="MoeA_linker/N"/>
</dbReference>
<dbReference type="InterPro" id="IPR036688">
    <property type="entry name" value="MoeA_C_domain_IV_sf"/>
</dbReference>
<evidence type="ECO:0000256" key="12">
    <source>
        <dbReference type="ARBA" id="ARBA00023268"/>
    </source>
</evidence>
<keyword evidence="7 13" id="KW-0479">Metal-binding</keyword>
<comment type="similarity">
    <text evidence="4">In the C-terminal section; belongs to the MoeA family.</text>
</comment>
<dbReference type="PROSITE" id="PS01078">
    <property type="entry name" value="MOCF_BIOSYNTHESIS_1"/>
    <property type="match status" value="1"/>
</dbReference>
<evidence type="ECO:0000256" key="13">
    <source>
        <dbReference type="RuleBase" id="RU365090"/>
    </source>
</evidence>
<dbReference type="GO" id="GO:0097112">
    <property type="term" value="P:gamma-aminobutyric acid receptor clustering"/>
    <property type="evidence" value="ECO:0007669"/>
    <property type="project" value="TreeGrafter"/>
</dbReference>
<keyword evidence="11 13" id="KW-0501">Molybdenum cofactor biosynthesis</keyword>
<dbReference type="GO" id="GO:0005524">
    <property type="term" value="F:ATP binding"/>
    <property type="evidence" value="ECO:0007669"/>
    <property type="project" value="UniProtKB-UniRule"/>
</dbReference>
<dbReference type="GO" id="GO:0061599">
    <property type="term" value="F:molybdopterin molybdotransferase activity"/>
    <property type="evidence" value="ECO:0007669"/>
    <property type="project" value="UniProtKB-UniRule"/>
</dbReference>
<comment type="similarity">
    <text evidence="13">Belongs to the MoeA family.</text>
</comment>
<dbReference type="EMBL" id="QOIP01000009">
    <property type="protein sequence ID" value="RLU19094.1"/>
    <property type="molecule type" value="Genomic_DNA"/>
</dbReference>
<protein>
    <recommendedName>
        <fullName evidence="14">MoaB/Mog domain-containing protein</fullName>
    </recommendedName>
</protein>
<evidence type="ECO:0000256" key="1">
    <source>
        <dbReference type="ARBA" id="ARBA00001946"/>
    </source>
</evidence>
<dbReference type="GO" id="GO:0099634">
    <property type="term" value="C:postsynaptic specialization membrane"/>
    <property type="evidence" value="ECO:0007669"/>
    <property type="project" value="GOC"/>
</dbReference>
<dbReference type="InterPro" id="IPR036425">
    <property type="entry name" value="MoaB/Mog-like_dom_sf"/>
</dbReference>
<dbReference type="GO" id="GO:0005829">
    <property type="term" value="C:cytosol"/>
    <property type="evidence" value="ECO:0007669"/>
    <property type="project" value="TreeGrafter"/>
</dbReference>
<dbReference type="Gene3D" id="3.40.980.10">
    <property type="entry name" value="MoaB/Mog-like domain"/>
    <property type="match status" value="2"/>
</dbReference>
<dbReference type="InterPro" id="IPR001453">
    <property type="entry name" value="MoaB/Mog_dom"/>
</dbReference>
<dbReference type="PANTHER" id="PTHR10192">
    <property type="entry name" value="MOLYBDOPTERIN BIOSYNTHESIS PROTEIN"/>
    <property type="match status" value="1"/>
</dbReference>
<evidence type="ECO:0000256" key="6">
    <source>
        <dbReference type="ARBA" id="ARBA00022679"/>
    </source>
</evidence>
<comment type="function">
    <text evidence="13">Catalyzes two steps in the biosynthesis of the molybdenum cofactor. In the first step, molybdopterin is adenylated. Subsequently, molybdate is inserted into adenylated molybdopterin and AMP is released.</text>
</comment>
<evidence type="ECO:0000256" key="7">
    <source>
        <dbReference type="ARBA" id="ARBA00022723"/>
    </source>
</evidence>
<evidence type="ECO:0000256" key="3">
    <source>
        <dbReference type="ARBA" id="ARBA00007589"/>
    </source>
</evidence>
<comment type="catalytic activity">
    <reaction evidence="13">
        <text>molybdopterin + ATP + H(+) = adenylyl-molybdopterin + diphosphate</text>
        <dbReference type="Rhea" id="RHEA:31331"/>
        <dbReference type="ChEBI" id="CHEBI:15378"/>
        <dbReference type="ChEBI" id="CHEBI:30616"/>
        <dbReference type="ChEBI" id="CHEBI:33019"/>
        <dbReference type="ChEBI" id="CHEBI:58698"/>
        <dbReference type="ChEBI" id="CHEBI:62727"/>
    </reaction>
</comment>
<dbReference type="UniPathway" id="UPA00344"/>
<dbReference type="PANTHER" id="PTHR10192:SF5">
    <property type="entry name" value="GEPHYRIN"/>
    <property type="match status" value="1"/>
</dbReference>
<accession>A0A3L8DFD2</accession>
<evidence type="ECO:0000256" key="4">
    <source>
        <dbReference type="ARBA" id="ARBA00008339"/>
    </source>
</evidence>
<dbReference type="Pfam" id="PF03454">
    <property type="entry name" value="MoeA_C"/>
    <property type="match status" value="1"/>
</dbReference>
<dbReference type="Pfam" id="PF00994">
    <property type="entry name" value="MoCF_biosynth"/>
    <property type="match status" value="2"/>
</dbReference>
<reference evidence="15 16" key="1">
    <citation type="journal article" date="2018" name="Genome Res.">
        <title>The genomic architecture and molecular evolution of ant odorant receptors.</title>
        <authorList>
            <person name="McKenzie S.K."/>
            <person name="Kronauer D.J.C."/>
        </authorList>
    </citation>
    <scope>NUCLEOTIDE SEQUENCE [LARGE SCALE GENOMIC DNA]</scope>
    <source>
        <strain evidence="15">Clonal line C1</strain>
    </source>
</reference>
<dbReference type="Pfam" id="PF03453">
    <property type="entry name" value="MoeA_N"/>
    <property type="match status" value="1"/>
</dbReference>
<dbReference type="InterPro" id="IPR005111">
    <property type="entry name" value="MoeA_C_domain_IV"/>
</dbReference>
<dbReference type="Gene3D" id="2.40.340.10">
    <property type="entry name" value="MoeA, C-terminal, domain IV"/>
    <property type="match status" value="1"/>
</dbReference>
<dbReference type="GO" id="GO:0007529">
    <property type="term" value="P:establishment of synaptic specificity at neuromuscular junction"/>
    <property type="evidence" value="ECO:0007669"/>
    <property type="project" value="TreeGrafter"/>
</dbReference>
<dbReference type="CDD" id="cd00886">
    <property type="entry name" value="MogA_MoaB"/>
    <property type="match status" value="1"/>
</dbReference>
<dbReference type="Proteomes" id="UP000279307">
    <property type="component" value="Chromosome 9"/>
</dbReference>
<comment type="caution">
    <text evidence="15">The sequence shown here is derived from an EMBL/GenBank/DDBJ whole genome shotgun (WGS) entry which is preliminary data.</text>
</comment>
<dbReference type="Gene3D" id="2.170.190.11">
    <property type="entry name" value="Molybdopterin biosynthesis moea protein, domain 3"/>
    <property type="match status" value="1"/>
</dbReference>
<comment type="similarity">
    <text evidence="3">In the N-terminal section; belongs to the MoaB/Mog family.</text>
</comment>
<dbReference type="SUPFAM" id="SSF63867">
    <property type="entry name" value="MoeA C-terminal domain-like"/>
    <property type="match status" value="1"/>
</dbReference>
<organism evidence="15 16">
    <name type="scientific">Ooceraea biroi</name>
    <name type="common">Clonal raider ant</name>
    <name type="synonym">Cerapachys biroi</name>
    <dbReference type="NCBI Taxonomy" id="2015173"/>
    <lineage>
        <taxon>Eukaryota</taxon>
        <taxon>Metazoa</taxon>
        <taxon>Ecdysozoa</taxon>
        <taxon>Arthropoda</taxon>
        <taxon>Hexapoda</taxon>
        <taxon>Insecta</taxon>
        <taxon>Pterygota</taxon>
        <taxon>Neoptera</taxon>
        <taxon>Endopterygota</taxon>
        <taxon>Hymenoptera</taxon>
        <taxon>Apocrita</taxon>
        <taxon>Aculeata</taxon>
        <taxon>Formicoidea</taxon>
        <taxon>Formicidae</taxon>
        <taxon>Dorylinae</taxon>
        <taxon>Ooceraea</taxon>
    </lineage>
</organism>
<keyword evidence="5 13" id="KW-0500">Molybdenum</keyword>
<dbReference type="GO" id="GO:0006777">
    <property type="term" value="P:Mo-molybdopterin cofactor biosynthetic process"/>
    <property type="evidence" value="ECO:0007669"/>
    <property type="project" value="UniProtKB-UniRule"/>
</dbReference>
<dbReference type="SUPFAM" id="SSF53218">
    <property type="entry name" value="Molybdenum cofactor biosynthesis proteins"/>
    <property type="match status" value="2"/>
</dbReference>
<dbReference type="AlphaFoldDB" id="A0A3L8DFD2"/>
<keyword evidence="12" id="KW-0511">Multifunctional enzyme</keyword>
<comment type="pathway">
    <text evidence="2 13">Cofactor biosynthesis; molybdopterin biosynthesis.</text>
</comment>
<keyword evidence="8" id="KW-0547">Nucleotide-binding</keyword>
<dbReference type="FunFam" id="3.40.980.10:FF:000001">
    <property type="entry name" value="Molybdopterin molybdenumtransferase"/>
    <property type="match status" value="1"/>
</dbReference>
<dbReference type="FunFam" id="3.40.980.10:FF:000002">
    <property type="entry name" value="Molybdopterin molybdenumtransferase"/>
    <property type="match status" value="1"/>
</dbReference>
<dbReference type="InterPro" id="IPR036135">
    <property type="entry name" value="MoeA_linker/N_sf"/>
</dbReference>
<evidence type="ECO:0000256" key="2">
    <source>
        <dbReference type="ARBA" id="ARBA00005046"/>
    </source>
</evidence>
<evidence type="ECO:0000259" key="14">
    <source>
        <dbReference type="SMART" id="SM00852"/>
    </source>
</evidence>
<sequence>MAPIRFAILTISDTCANGEKEDGTGPLIKSLIKSPDELVNVGTPIHLLKGEVCHTAIVQDDEDLIIKQLIDWSDKNKVDVILTIGGTGVSHRDVTPEATKKVIHKEVPGIPTAMLMQSIEVTPMAMLSRAVCGIRGKTLIINLPGSCKGAFECLNVIAPAIPHAVEIIMDNKAGIEVTHKNVQRCTLRNVNNTYTQTYVENITSRPRTSPFPMISVEEATLIIRNMQSTQIERIDAKYALGRILYSSVLSHVNLPPFRASIKDGYAVLASDGIGRRRVLCGVKAGATPISIRLEPGTCVRVNTGAPIPSEATAVVQIEDTKLLLKSSDGTEEEEIDIMTLPVEGQDIRPIGSDIEAGSEILSQYRYIGPVEMGLLAACGCKDVKVFMLPSVGVLSTGDELQEADGQLLKPGRVFDSNRITLISLLRENGFKSIDFGIAVDDESALIQKITEALDKVDVVVTTGSVSMGDRDMLKPILEKHFKAVIHFGRVNMKPGKPTTFATCEYNGKRKYFLCLPGNPVSAIVTTHLFVLPLLNLMQNNYKEPAIVRAKLTSSYNLDPRPEYVSATLKWNDKEPLPLAHRTGTQKSSKLLSYKNGNALLMLPGRTEKKQTLNEGDVVPAMLIGFN</sequence>
<dbReference type="SMART" id="SM00852">
    <property type="entry name" value="MoCF_biosynth"/>
    <property type="match status" value="2"/>
</dbReference>
<feature type="domain" description="MoaB/Mog" evidence="14">
    <location>
        <begin position="392"/>
        <end position="536"/>
    </location>
</feature>
<dbReference type="PROSITE" id="PS01079">
    <property type="entry name" value="MOCF_BIOSYNTHESIS_2"/>
    <property type="match status" value="1"/>
</dbReference>
<dbReference type="GO" id="GO:0046872">
    <property type="term" value="F:metal ion binding"/>
    <property type="evidence" value="ECO:0007669"/>
    <property type="project" value="UniProtKB-UniRule"/>
</dbReference>
<evidence type="ECO:0000256" key="5">
    <source>
        <dbReference type="ARBA" id="ARBA00022505"/>
    </source>
</evidence>
<keyword evidence="6 13" id="KW-0808">Transferase</keyword>
<dbReference type="NCBIfam" id="TIGR00177">
    <property type="entry name" value="molyb_syn"/>
    <property type="match status" value="2"/>
</dbReference>
<proteinExistence type="inferred from homology"/>
<keyword evidence="10 13" id="KW-0460">Magnesium</keyword>
<name>A0A3L8DFD2_OOCBI</name>
<evidence type="ECO:0000256" key="10">
    <source>
        <dbReference type="ARBA" id="ARBA00022842"/>
    </source>
</evidence>